<evidence type="ECO:0000256" key="3">
    <source>
        <dbReference type="ARBA" id="ARBA00005383"/>
    </source>
</evidence>
<comment type="subunit">
    <text evidence="17">Interacts with AR, GATA2, LEF1, TP53 and STAT1 (IFNG-induced). Interacts with TICAM1. Interacts with MTA1. Interacts with PRDM1/Blimp-1. Interacts with TRIM32 upon treatment with UVB and TNF-alpha.</text>
</comment>
<evidence type="ECO:0000256" key="13">
    <source>
        <dbReference type="ARBA" id="ARBA00023125"/>
    </source>
</evidence>
<dbReference type="UniPathway" id="UPA00886"/>
<dbReference type="InterPro" id="IPR023321">
    <property type="entry name" value="PINIT"/>
</dbReference>
<evidence type="ECO:0000256" key="2">
    <source>
        <dbReference type="ARBA" id="ARBA00004718"/>
    </source>
</evidence>
<dbReference type="InterPro" id="IPR013083">
    <property type="entry name" value="Znf_RING/FYVE/PHD"/>
</dbReference>
<keyword evidence="8 22" id="KW-0863">Zinc-finger</keyword>
<evidence type="ECO:0000256" key="9">
    <source>
        <dbReference type="ARBA" id="ARBA00022786"/>
    </source>
</evidence>
<dbReference type="PROSITE" id="PS51044">
    <property type="entry name" value="ZF_SP_RING"/>
    <property type="match status" value="1"/>
</dbReference>
<evidence type="ECO:0000256" key="10">
    <source>
        <dbReference type="ARBA" id="ARBA00022833"/>
    </source>
</evidence>
<dbReference type="SMART" id="SM00513">
    <property type="entry name" value="SAP"/>
    <property type="match status" value="1"/>
</dbReference>
<feature type="region of interest" description="Disordered" evidence="23">
    <location>
        <begin position="509"/>
        <end position="564"/>
    </location>
</feature>
<dbReference type="GO" id="GO:0061630">
    <property type="term" value="F:ubiquitin protein ligase activity"/>
    <property type="evidence" value="ECO:0007669"/>
    <property type="project" value="UniProtKB-EC"/>
</dbReference>
<dbReference type="PANTHER" id="PTHR10782:SF9">
    <property type="entry name" value="E3 SUMO-PROTEIN LIGASE PIAS4"/>
    <property type="match status" value="1"/>
</dbReference>
<keyword evidence="6" id="KW-0808">Transferase</keyword>
<dbReference type="Pfam" id="PF02891">
    <property type="entry name" value="zf-MIZ"/>
    <property type="match status" value="1"/>
</dbReference>
<feature type="domain" description="SAP" evidence="24">
    <location>
        <begin position="2"/>
        <end position="36"/>
    </location>
</feature>
<organism evidence="27 28">
    <name type="scientific">Suricata suricatta</name>
    <name type="common">Meerkat</name>
    <dbReference type="NCBI Taxonomy" id="37032"/>
    <lineage>
        <taxon>Eukaryota</taxon>
        <taxon>Metazoa</taxon>
        <taxon>Chordata</taxon>
        <taxon>Craniata</taxon>
        <taxon>Vertebrata</taxon>
        <taxon>Euteleostomi</taxon>
        <taxon>Mammalia</taxon>
        <taxon>Eutheria</taxon>
        <taxon>Laurasiatheria</taxon>
        <taxon>Carnivora</taxon>
        <taxon>Feliformia</taxon>
        <taxon>Herpestidae</taxon>
        <taxon>Suricata</taxon>
    </lineage>
</organism>
<evidence type="ECO:0000313" key="27">
    <source>
        <dbReference type="Ensembl" id="ENSSSUP00005022321.1"/>
    </source>
</evidence>
<evidence type="ECO:0000256" key="18">
    <source>
        <dbReference type="ARBA" id="ARBA00068129"/>
    </source>
</evidence>
<keyword evidence="28" id="KW-1185">Reference proteome</keyword>
<reference evidence="27 28" key="1">
    <citation type="submission" date="2019-05" db="EMBL/GenBank/DDBJ databases">
        <title>A Chromosome-scale Meerkat (S. suricatta) Genome Assembly.</title>
        <authorList>
            <person name="Dudchenko O."/>
            <person name="Lieberman Aiden E."/>
            <person name="Tung J."/>
            <person name="Barreiro L.B."/>
            <person name="Clutton-Brock T.H."/>
        </authorList>
    </citation>
    <scope>NUCLEOTIDE SEQUENCE [LARGE SCALE GENOMIC DNA]</scope>
</reference>
<dbReference type="Ensembl" id="ENSSSUT00005025575.1">
    <property type="protein sequence ID" value="ENSSSUP00005022321.1"/>
    <property type="gene ID" value="ENSSSUG00005014554.1"/>
</dbReference>
<comment type="catalytic activity">
    <reaction evidence="1">
        <text>S-ubiquitinyl-[E2 ubiquitin-conjugating enzyme]-L-cysteine + [acceptor protein]-L-lysine = [E2 ubiquitin-conjugating enzyme]-L-cysteine + N(6)-ubiquitinyl-[acceptor protein]-L-lysine.</text>
        <dbReference type="EC" id="2.3.2.27"/>
    </reaction>
</comment>
<evidence type="ECO:0000256" key="6">
    <source>
        <dbReference type="ARBA" id="ARBA00022679"/>
    </source>
</evidence>
<evidence type="ECO:0000256" key="5">
    <source>
        <dbReference type="ARBA" id="ARBA00022499"/>
    </source>
</evidence>
<evidence type="ECO:0000256" key="16">
    <source>
        <dbReference type="ARBA" id="ARBA00034306"/>
    </source>
</evidence>
<dbReference type="FunFam" id="2.60.120.780:FF:000002">
    <property type="entry name" value="E3 SUMO-protein ligase PIAS4"/>
    <property type="match status" value="1"/>
</dbReference>
<dbReference type="PROSITE" id="PS50800">
    <property type="entry name" value="SAP"/>
    <property type="match status" value="1"/>
</dbReference>
<evidence type="ECO:0000256" key="1">
    <source>
        <dbReference type="ARBA" id="ARBA00000900"/>
    </source>
</evidence>
<evidence type="ECO:0000256" key="14">
    <source>
        <dbReference type="ARBA" id="ARBA00023163"/>
    </source>
</evidence>
<evidence type="ECO:0000256" key="7">
    <source>
        <dbReference type="ARBA" id="ARBA00022723"/>
    </source>
</evidence>
<protein>
    <recommendedName>
        <fullName evidence="18">E3 SUMO-protein ligase PIAS4</fullName>
        <ecNumber evidence="4">2.3.2.27</ecNumber>
    </recommendedName>
    <alternativeName>
        <fullName evidence="20">PIASy</fullName>
    </alternativeName>
    <alternativeName>
        <fullName evidence="21">Protein inhibitor of activated STAT protein 4</fullName>
    </alternativeName>
    <alternativeName>
        <fullName evidence="19">Protein inhibitor of activated STAT protein gamma</fullName>
    </alternativeName>
</protein>
<feature type="compositionally biased region" description="Basic residues" evidence="23">
    <location>
        <begin position="418"/>
        <end position="435"/>
    </location>
</feature>
<evidence type="ECO:0000256" key="19">
    <source>
        <dbReference type="ARBA" id="ARBA00075343"/>
    </source>
</evidence>
<evidence type="ECO:0000256" key="12">
    <source>
        <dbReference type="ARBA" id="ARBA00023015"/>
    </source>
</evidence>
<keyword evidence="7" id="KW-0479">Metal-binding</keyword>
<accession>A0A673ULJ7</accession>
<dbReference type="GO" id="GO:0006357">
    <property type="term" value="P:regulation of transcription by RNA polymerase II"/>
    <property type="evidence" value="ECO:0007669"/>
    <property type="project" value="TreeGrafter"/>
</dbReference>
<keyword evidence="5" id="KW-1017">Isopeptide bond</keyword>
<dbReference type="Gene3D" id="3.30.40.10">
    <property type="entry name" value="Zinc/RING finger domain, C3HC4 (zinc finger)"/>
    <property type="match status" value="1"/>
</dbReference>
<keyword evidence="12" id="KW-0805">Transcription regulation</keyword>
<feature type="domain" description="SP-RING-type" evidence="25">
    <location>
        <begin position="301"/>
        <end position="382"/>
    </location>
</feature>
<feature type="domain" description="PINIT" evidence="26">
    <location>
        <begin position="109"/>
        <end position="269"/>
    </location>
</feature>
<dbReference type="Gene3D" id="2.60.120.780">
    <property type="entry name" value="PINIT domain"/>
    <property type="match status" value="1"/>
</dbReference>
<keyword evidence="13" id="KW-0238">DNA-binding</keyword>
<dbReference type="FunFam" id="1.10.720.30:FF:000009">
    <property type="entry name" value="E3 SUMO-protein ligase PIAS4"/>
    <property type="match status" value="1"/>
</dbReference>
<dbReference type="GO" id="GO:0061665">
    <property type="term" value="F:SUMO ligase activity"/>
    <property type="evidence" value="ECO:0007669"/>
    <property type="project" value="TreeGrafter"/>
</dbReference>
<dbReference type="PROSITE" id="PS51466">
    <property type="entry name" value="PINIT"/>
    <property type="match status" value="1"/>
</dbReference>
<keyword evidence="15" id="KW-0539">Nucleus</keyword>
<dbReference type="GO" id="GO:0003712">
    <property type="term" value="F:transcription coregulator activity"/>
    <property type="evidence" value="ECO:0007669"/>
    <property type="project" value="TreeGrafter"/>
</dbReference>
<dbReference type="Gene3D" id="1.10.720.30">
    <property type="entry name" value="SAP domain"/>
    <property type="match status" value="1"/>
</dbReference>
<evidence type="ECO:0000256" key="8">
    <source>
        <dbReference type="ARBA" id="ARBA00022771"/>
    </source>
</evidence>
<dbReference type="FunFam" id="3.30.40.10:FF:000003">
    <property type="entry name" value="E3 SUMO-protein ligase PIAS2 isoform X1"/>
    <property type="match status" value="1"/>
</dbReference>
<keyword evidence="11" id="KW-0832">Ubl conjugation</keyword>
<feature type="compositionally biased region" description="Basic residues" evidence="23">
    <location>
        <begin position="516"/>
        <end position="530"/>
    </location>
</feature>
<feature type="region of interest" description="Disordered" evidence="23">
    <location>
        <begin position="418"/>
        <end position="445"/>
    </location>
</feature>
<comment type="similarity">
    <text evidence="3">Belongs to the PIAS family.</text>
</comment>
<dbReference type="InterPro" id="IPR036361">
    <property type="entry name" value="SAP_dom_sf"/>
</dbReference>
<dbReference type="GO" id="GO:0008270">
    <property type="term" value="F:zinc ion binding"/>
    <property type="evidence" value="ECO:0007669"/>
    <property type="project" value="UniProtKB-KW"/>
</dbReference>
<evidence type="ECO:0000256" key="11">
    <source>
        <dbReference type="ARBA" id="ARBA00022843"/>
    </source>
</evidence>
<evidence type="ECO:0000313" key="28">
    <source>
        <dbReference type="Proteomes" id="UP000472268"/>
    </source>
</evidence>
<dbReference type="GO" id="GO:0080135">
    <property type="term" value="P:regulation of cellular response to stress"/>
    <property type="evidence" value="ECO:0007669"/>
    <property type="project" value="UniProtKB-ARBA"/>
</dbReference>
<evidence type="ECO:0000256" key="17">
    <source>
        <dbReference type="ARBA" id="ARBA00063500"/>
    </source>
</evidence>
<keyword evidence="14" id="KW-0804">Transcription</keyword>
<evidence type="ECO:0000259" key="25">
    <source>
        <dbReference type="PROSITE" id="PS51044"/>
    </source>
</evidence>
<dbReference type="GO" id="GO:0031625">
    <property type="term" value="F:ubiquitin protein ligase binding"/>
    <property type="evidence" value="ECO:0007669"/>
    <property type="project" value="UniProtKB-ARBA"/>
</dbReference>
<dbReference type="GO" id="GO:0000785">
    <property type="term" value="C:chromatin"/>
    <property type="evidence" value="ECO:0007669"/>
    <property type="project" value="TreeGrafter"/>
</dbReference>
<evidence type="ECO:0000259" key="24">
    <source>
        <dbReference type="PROSITE" id="PS50800"/>
    </source>
</evidence>
<sequence>MVMSFRVSDLQMLLGFVGRSKSGLKHELVTRALQLVQFDCSPELFKKIKELYETRYAKRSSEPVPQPHRPLDPLAVHSAYDRAGTVPRTPLSGPNIDYPVLYGKYLNGLGRLPAKTLKPEVRLVKLPFFNMLDELLKPTELVPQNSEKLQESPCIFALTPRQVELIRNSRELQPGIKAVQVVLRICYSDTSGPQEDQYPPNIAVKVNHSYCSVPGYYPSNKPGVEPKRPCRPINLTHLMYLSSATNRITVTWGNYGKSYSVALYLVRQLTSSELLQRLKTIGVKHPELCKALVKEKLRLDPDSEIATTGVRVSLICPLVKMRLSVPCRAETCAHLQCFDAVFYLQMNEKKPTWMCPVCDKPAPYDQLIIDGLLSKILSECEDADEIEYLEDGSWCPIRAEKERSCSPQCSILVLARPRRRRRKRRRRTRRTRTRRAPGPSAAVPSRRAWCRPADCSPPAGPATFLVLTHADGAQEECRGRSDCFFPFIVHFVFPPFPWLLAPVPLDSPIGGLKGSKMTKKKKKEKKKNEKKNRTFKNEASYPRELLPRREPEPLDGRPASPLPVTIPAGAGGWAAWGGGGSGGH</sequence>
<dbReference type="InterPro" id="IPR003034">
    <property type="entry name" value="SAP_dom"/>
</dbReference>
<evidence type="ECO:0000256" key="21">
    <source>
        <dbReference type="ARBA" id="ARBA00076593"/>
    </source>
</evidence>
<dbReference type="GO" id="GO:0016604">
    <property type="term" value="C:nuclear body"/>
    <property type="evidence" value="ECO:0007669"/>
    <property type="project" value="UniProtKB-SubCell"/>
</dbReference>
<dbReference type="GO" id="GO:0003677">
    <property type="term" value="F:DNA binding"/>
    <property type="evidence" value="ECO:0007669"/>
    <property type="project" value="UniProtKB-KW"/>
</dbReference>
<evidence type="ECO:0000256" key="4">
    <source>
        <dbReference type="ARBA" id="ARBA00012483"/>
    </source>
</evidence>
<gene>
    <name evidence="27" type="primary">PIAS4</name>
</gene>
<dbReference type="Pfam" id="PF02037">
    <property type="entry name" value="SAP"/>
    <property type="match status" value="1"/>
</dbReference>
<reference evidence="27" key="3">
    <citation type="submission" date="2025-09" db="UniProtKB">
        <authorList>
            <consortium name="Ensembl"/>
        </authorList>
    </citation>
    <scope>IDENTIFICATION</scope>
</reference>
<evidence type="ECO:0000256" key="20">
    <source>
        <dbReference type="ARBA" id="ARBA00076230"/>
    </source>
</evidence>
<evidence type="ECO:0000256" key="15">
    <source>
        <dbReference type="ARBA" id="ARBA00023242"/>
    </source>
</evidence>
<keyword evidence="9" id="KW-0833">Ubl conjugation pathway</keyword>
<comment type="subcellular location">
    <subcellularLocation>
        <location evidence="16">Nucleus</location>
        <location evidence="16">Nuclear body</location>
    </subcellularLocation>
</comment>
<dbReference type="SUPFAM" id="SSF68906">
    <property type="entry name" value="SAP domain"/>
    <property type="match status" value="1"/>
</dbReference>
<dbReference type="Proteomes" id="UP000472268">
    <property type="component" value="Chromosome 12"/>
</dbReference>
<dbReference type="InterPro" id="IPR038654">
    <property type="entry name" value="PINIT_sf"/>
</dbReference>
<comment type="pathway">
    <text evidence="2">Protein modification; protein sumoylation.</text>
</comment>
<dbReference type="CDD" id="cd16821">
    <property type="entry name" value="SP-RING_PIAS4"/>
    <property type="match status" value="1"/>
</dbReference>
<dbReference type="Pfam" id="PF14324">
    <property type="entry name" value="PINIT"/>
    <property type="match status" value="1"/>
</dbReference>
<proteinExistence type="inferred from homology"/>
<name>A0A673ULJ7_SURSU</name>
<dbReference type="AlphaFoldDB" id="A0A673ULJ7"/>
<keyword evidence="10" id="KW-0862">Zinc</keyword>
<dbReference type="InterPro" id="IPR004181">
    <property type="entry name" value="Znf_MIZ"/>
</dbReference>
<feature type="compositionally biased region" description="Basic and acidic residues" evidence="23">
    <location>
        <begin position="545"/>
        <end position="555"/>
    </location>
</feature>
<evidence type="ECO:0000256" key="23">
    <source>
        <dbReference type="SAM" id="MobiDB-lite"/>
    </source>
</evidence>
<evidence type="ECO:0000256" key="22">
    <source>
        <dbReference type="PROSITE-ProRule" id="PRU00452"/>
    </source>
</evidence>
<dbReference type="GO" id="GO:0016925">
    <property type="term" value="P:protein sumoylation"/>
    <property type="evidence" value="ECO:0007669"/>
    <property type="project" value="UniProtKB-UniPathway"/>
</dbReference>
<evidence type="ECO:0000259" key="26">
    <source>
        <dbReference type="PROSITE" id="PS51466"/>
    </source>
</evidence>
<dbReference type="PANTHER" id="PTHR10782">
    <property type="entry name" value="ZINC FINGER MIZ DOMAIN-CONTAINING PROTEIN"/>
    <property type="match status" value="1"/>
</dbReference>
<reference evidence="27" key="2">
    <citation type="submission" date="2025-08" db="UniProtKB">
        <authorList>
            <consortium name="Ensembl"/>
        </authorList>
    </citation>
    <scope>IDENTIFICATION</scope>
</reference>
<dbReference type="EC" id="2.3.2.27" evidence="4"/>